<feature type="compositionally biased region" description="Low complexity" evidence="1">
    <location>
        <begin position="280"/>
        <end position="300"/>
    </location>
</feature>
<evidence type="ECO:0000313" key="3">
    <source>
        <dbReference type="EMBL" id="MBR7833617.1"/>
    </source>
</evidence>
<feature type="transmembrane region" description="Helical" evidence="2">
    <location>
        <begin position="21"/>
        <end position="40"/>
    </location>
</feature>
<accession>A0A941ENB6</accession>
<evidence type="ECO:0000256" key="2">
    <source>
        <dbReference type="SAM" id="Phobius"/>
    </source>
</evidence>
<protein>
    <submittedName>
        <fullName evidence="3">DUF2637 domain-containing protein</fullName>
    </submittedName>
</protein>
<organism evidence="3 4">
    <name type="scientific">Actinospica durhamensis</name>
    <dbReference type="NCBI Taxonomy" id="1508375"/>
    <lineage>
        <taxon>Bacteria</taxon>
        <taxon>Bacillati</taxon>
        <taxon>Actinomycetota</taxon>
        <taxon>Actinomycetes</taxon>
        <taxon>Catenulisporales</taxon>
        <taxon>Actinospicaceae</taxon>
        <taxon>Actinospica</taxon>
    </lineage>
</organism>
<evidence type="ECO:0000256" key="1">
    <source>
        <dbReference type="SAM" id="MobiDB-lite"/>
    </source>
</evidence>
<feature type="region of interest" description="Disordered" evidence="1">
    <location>
        <begin position="152"/>
        <end position="178"/>
    </location>
</feature>
<feature type="region of interest" description="Disordered" evidence="1">
    <location>
        <begin position="263"/>
        <end position="300"/>
    </location>
</feature>
<dbReference type="AlphaFoldDB" id="A0A941ENB6"/>
<keyword evidence="2" id="KW-1133">Transmembrane helix</keyword>
<comment type="caution">
    <text evidence="3">The sequence shown here is derived from an EMBL/GenBank/DDBJ whole genome shotgun (WGS) entry which is preliminary data.</text>
</comment>
<dbReference type="Proteomes" id="UP000675781">
    <property type="component" value="Unassembled WGS sequence"/>
</dbReference>
<evidence type="ECO:0000313" key="4">
    <source>
        <dbReference type="Proteomes" id="UP000675781"/>
    </source>
</evidence>
<keyword evidence="2" id="KW-0472">Membrane</keyword>
<reference evidence="3" key="1">
    <citation type="submission" date="2021-04" db="EMBL/GenBank/DDBJ databases">
        <title>Genome based classification of Actinospica acidithermotolerans sp. nov., an actinobacterium isolated from an Indonesian hot spring.</title>
        <authorList>
            <person name="Kusuma A.B."/>
            <person name="Putra K.E."/>
            <person name="Nafisah S."/>
            <person name="Loh J."/>
            <person name="Nouioui I."/>
            <person name="Goodfellow M."/>
        </authorList>
    </citation>
    <scope>NUCLEOTIDE SEQUENCE</scope>
    <source>
        <strain evidence="3">CSCA 57</strain>
    </source>
</reference>
<dbReference type="EMBL" id="JAGSOG010000035">
    <property type="protein sequence ID" value="MBR7833617.1"/>
    <property type="molecule type" value="Genomic_DNA"/>
</dbReference>
<name>A0A941ENB6_9ACTN</name>
<dbReference type="Pfam" id="PF10935">
    <property type="entry name" value="DUF2637"/>
    <property type="match status" value="1"/>
</dbReference>
<keyword evidence="2" id="KW-0812">Transmembrane</keyword>
<proteinExistence type="predicted"/>
<sequence>MSVQPTSPSASPNARLTRWTVTAITLLIAALAFAFCFGNAHDLCISLGLDGWIAWLIGPSVDLSVIGLLVAVRYLASAGYSGADLAKPRCLLGLCGLLTLALNTADALTHGQFGTAAVNAIGPILLICWSDVGPWLLAELAAVAHRDHESRRIDTGQLSHAGGTAEDGPTPQDDLPDIATPAAVAGLAGPEASQADLDLASGAVHCEPADPAQVEADLWHLALSADAEHRASTGRPISRDALRGALHIGRDRASDLNRRLREHAASAARFAEPTESAGKAAPADDSSSPDAIPVPASNSA</sequence>
<dbReference type="RefSeq" id="WP_212528136.1">
    <property type="nucleotide sequence ID" value="NZ_JAGSOG010000035.1"/>
</dbReference>
<gene>
    <name evidence="3" type="ORF">KDL01_10100</name>
</gene>
<dbReference type="InterPro" id="IPR021235">
    <property type="entry name" value="DUF2637"/>
</dbReference>
<keyword evidence="4" id="KW-1185">Reference proteome</keyword>
<feature type="transmembrane region" description="Helical" evidence="2">
    <location>
        <begin position="52"/>
        <end position="76"/>
    </location>
</feature>